<proteinExistence type="predicted"/>
<reference evidence="1 2" key="1">
    <citation type="journal article" date="2015" name="Genome Announc.">
        <title>Complete genome sequences for 35 biothreat assay-relevant bacillus species.</title>
        <authorList>
            <person name="Johnson S.L."/>
            <person name="Daligault H.E."/>
            <person name="Davenport K.W."/>
            <person name="Jaissle J."/>
            <person name="Frey K.G."/>
            <person name="Ladner J.T."/>
            <person name="Broomall S.M."/>
            <person name="Bishop-Lilly K.A."/>
            <person name="Bruce D.C."/>
            <person name="Gibbons H.S."/>
            <person name="Coyne S.R."/>
            <person name="Lo C.C."/>
            <person name="Meincke L."/>
            <person name="Munk A.C."/>
            <person name="Koroleva G.I."/>
            <person name="Rosenzweig C.N."/>
            <person name="Palacios G.F."/>
            <person name="Redden C.L."/>
            <person name="Minogue T.D."/>
            <person name="Chain P.S."/>
        </authorList>
    </citation>
    <scope>NUCLEOTIDE SEQUENCE [LARGE SCALE GENOMIC DNA]</scope>
    <source>
        <strain evidence="2">ATCC 14581 / DSM 32 / JCM 2506 / NBRC 15308 / NCIMB 9376 / NCTC 10342 / NRRL B-14308 / VKM B-512</strain>
    </source>
</reference>
<dbReference type="InterPro" id="IPR014231">
    <property type="entry name" value="Spore_YpjB"/>
</dbReference>
<protein>
    <submittedName>
        <fullName evidence="1">Sporulation YpjB family protein</fullName>
    </submittedName>
</protein>
<name>A0A0B6ARS3_PRIM2</name>
<evidence type="ECO:0000313" key="1">
    <source>
        <dbReference type="EMBL" id="AJI23832.1"/>
    </source>
</evidence>
<gene>
    <name evidence="1" type="ORF">BG04_3674</name>
</gene>
<dbReference type="Pfam" id="PF09577">
    <property type="entry name" value="Spore_YpjB"/>
    <property type="match status" value="1"/>
</dbReference>
<dbReference type="AlphaFoldDB" id="A0A0B6ARS3"/>
<dbReference type="RefSeq" id="WP_013082316.1">
    <property type="nucleotide sequence ID" value="NZ_BCVB01000003.1"/>
</dbReference>
<dbReference type="KEGG" id="bmeg:BG04_3674"/>
<dbReference type="EMBL" id="CP009920">
    <property type="protein sequence ID" value="AJI23832.1"/>
    <property type="molecule type" value="Genomic_DNA"/>
</dbReference>
<dbReference type="Proteomes" id="UP000031829">
    <property type="component" value="Chromosome"/>
</dbReference>
<evidence type="ECO:0000313" key="2">
    <source>
        <dbReference type="Proteomes" id="UP000031829"/>
    </source>
</evidence>
<dbReference type="HOGENOM" id="CLU_1056726_0_0_9"/>
<sequence>MKGRIVGILLVLFFAYTTTVHAAEGQWEKLDNLSDQTLSLVEQKEYKAAQHLFRNFSNEFTSLNTASLGVSAEDIRILTLCYEQVERSLLSSDSSDEERLQKATQFRLLVDALHSKHQPMWTELEGSMLATFKEMRNEAVKGEQSAYEAQLKQFLKEYDMILPSAQVDVSSPYVQRVSADVHFLQTEGTLSEINDEQFNQMEQNLKDFFEQVKENRTDPSFIWVTITTGSIIIATLFYVGARKYFADQKRKSARGRND</sequence>
<dbReference type="GeneID" id="93641729"/>
<accession>A0A0B6ARS3</accession>
<organism evidence="1 2">
    <name type="scientific">Priestia megaterium (strain ATCC 14581 / DSM 32 / CCUG 1817 / JCM 2506 / NBRC 15308 / NCIMB 9376 / NCTC 10342 / NRRL B-14308 / VKM B-512 / Ford 19)</name>
    <name type="common">Bacillus megaterium</name>
    <dbReference type="NCBI Taxonomy" id="1348623"/>
    <lineage>
        <taxon>Bacteria</taxon>
        <taxon>Bacillati</taxon>
        <taxon>Bacillota</taxon>
        <taxon>Bacilli</taxon>
        <taxon>Bacillales</taxon>
        <taxon>Bacillaceae</taxon>
        <taxon>Priestia</taxon>
    </lineage>
</organism>